<keyword evidence="6" id="KW-1185">Reference proteome</keyword>
<keyword evidence="2" id="KW-1133">Transmembrane helix</keyword>
<proteinExistence type="inferred from homology"/>
<accession>A0A437RKT1</accession>
<protein>
    <recommendedName>
        <fullName evidence="1">Type II secretion system protein K</fullName>
    </recommendedName>
</protein>
<dbReference type="InterPro" id="IPR049031">
    <property type="entry name" value="T2SSK_SAM-like_1st"/>
</dbReference>
<dbReference type="SUPFAM" id="SSF54523">
    <property type="entry name" value="Pili subunits"/>
    <property type="match status" value="1"/>
</dbReference>
<dbReference type="RefSeq" id="WP_128227863.1">
    <property type="nucleotide sequence ID" value="NZ_SACR01000002.1"/>
</dbReference>
<dbReference type="Pfam" id="PF21687">
    <property type="entry name" value="T2SSK_1st"/>
    <property type="match status" value="1"/>
</dbReference>
<evidence type="ECO:0000259" key="4">
    <source>
        <dbReference type="Pfam" id="PF21687"/>
    </source>
</evidence>
<dbReference type="AlphaFoldDB" id="A0A437RKT1"/>
<feature type="transmembrane region" description="Helical" evidence="2">
    <location>
        <begin position="12"/>
        <end position="35"/>
    </location>
</feature>
<dbReference type="PANTHER" id="PTHR38831:SF1">
    <property type="entry name" value="TYPE II SECRETION SYSTEM PROTEIN K-RELATED"/>
    <property type="match status" value="1"/>
</dbReference>
<dbReference type="PIRSF" id="PIRSF002786">
    <property type="entry name" value="XcpX"/>
    <property type="match status" value="1"/>
</dbReference>
<evidence type="ECO:0000313" key="6">
    <source>
        <dbReference type="Proteomes" id="UP000285575"/>
    </source>
</evidence>
<keyword evidence="2" id="KW-0812">Transmembrane</keyword>
<evidence type="ECO:0000256" key="1">
    <source>
        <dbReference type="PIRNR" id="PIRNR002786"/>
    </source>
</evidence>
<dbReference type="InterPro" id="IPR049179">
    <property type="entry name" value="T2SSK_SAM-like_2nd"/>
</dbReference>
<gene>
    <name evidence="5" type="ORF">EOE66_06535</name>
</gene>
<feature type="domain" description="T2SS protein K second SAM-like" evidence="3">
    <location>
        <begin position="220"/>
        <end position="272"/>
    </location>
</feature>
<feature type="domain" description="T2SS protein K first SAM-like" evidence="4">
    <location>
        <begin position="126"/>
        <end position="215"/>
    </location>
</feature>
<evidence type="ECO:0000313" key="5">
    <source>
        <dbReference type="EMBL" id="RVU47400.1"/>
    </source>
</evidence>
<keyword evidence="1" id="KW-0813">Transport</keyword>
<dbReference type="NCBIfam" id="NF037980">
    <property type="entry name" value="T2SS_GspK"/>
    <property type="match status" value="1"/>
</dbReference>
<comment type="caution">
    <text evidence="5">The sequence shown here is derived from an EMBL/GenBank/DDBJ whole genome shotgun (WGS) entry which is preliminary data.</text>
</comment>
<name>A0A437RKT1_9BURK</name>
<dbReference type="Pfam" id="PF03934">
    <property type="entry name" value="T2SSK"/>
    <property type="match status" value="1"/>
</dbReference>
<dbReference type="InterPro" id="IPR005628">
    <property type="entry name" value="GspK"/>
</dbReference>
<reference evidence="5 6" key="1">
    <citation type="submission" date="2019-01" db="EMBL/GenBank/DDBJ databases">
        <authorList>
            <person name="Chen W.-M."/>
        </authorList>
    </citation>
    <scope>NUCLEOTIDE SEQUENCE [LARGE SCALE GENOMIC DNA]</scope>
    <source>
        <strain evidence="5 6">KYPY4</strain>
    </source>
</reference>
<dbReference type="Gene3D" id="3.30.1300.30">
    <property type="entry name" value="GSPII I/J protein-like"/>
    <property type="match status" value="1"/>
</dbReference>
<dbReference type="GO" id="GO:0009306">
    <property type="term" value="P:protein secretion"/>
    <property type="evidence" value="ECO:0007669"/>
    <property type="project" value="InterPro"/>
</dbReference>
<sequence length="323" mass="34691">MKQRAAAPAQRGAALLLAMVIVALIVTIASSMVWLQTRAVQVEAAERARAQAAWILAGALDWSRLILKEDAREARNRGQNRDSLDEPWATPLAEARLSTFLAADQDNNADSGPEAFISGAIVDAQSRLNLRGLVDGAGKTVPAQVAALQRLADLAGAPADTAARIAEGLRLAQLPPEEAGAAGAPLRPAQVDDLRWLGIDPATLARLSLWVELLPVATPVNANTAPREVLLAAIDNIDLGTAERLVLARQRKPFDTLADVQALLPADAKVEGARIGVASAWFLVSGRLRLEERVLEERSLLQRDGDRVVVRRRERHSFTAPTQ</sequence>
<comment type="similarity">
    <text evidence="1">Belongs to the GSP K family.</text>
</comment>
<dbReference type="PANTHER" id="PTHR38831">
    <property type="entry name" value="TYPE II SECRETION SYSTEM PROTEIN K"/>
    <property type="match status" value="1"/>
</dbReference>
<dbReference type="EMBL" id="SACR01000002">
    <property type="protein sequence ID" value="RVU47400.1"/>
    <property type="molecule type" value="Genomic_DNA"/>
</dbReference>
<dbReference type="OrthoDB" id="5293133at2"/>
<keyword evidence="1" id="KW-0997">Cell inner membrane</keyword>
<evidence type="ECO:0000256" key="2">
    <source>
        <dbReference type="SAM" id="Phobius"/>
    </source>
</evidence>
<dbReference type="GO" id="GO:0005886">
    <property type="term" value="C:plasma membrane"/>
    <property type="evidence" value="ECO:0007669"/>
    <property type="project" value="UniProtKB-SubCell"/>
</dbReference>
<keyword evidence="1 2" id="KW-0472">Membrane</keyword>
<comment type="subcellular location">
    <subcellularLocation>
        <location evidence="1">Cell inner membrane</location>
    </subcellularLocation>
</comment>
<keyword evidence="1" id="KW-1003">Cell membrane</keyword>
<dbReference type="Proteomes" id="UP000285575">
    <property type="component" value="Unassembled WGS sequence"/>
</dbReference>
<evidence type="ECO:0000259" key="3">
    <source>
        <dbReference type="Pfam" id="PF03934"/>
    </source>
</evidence>
<dbReference type="InterPro" id="IPR045584">
    <property type="entry name" value="Pilin-like"/>
</dbReference>
<organism evidence="5 6">
    <name type="scientific">Rubrivivax rivuli</name>
    <dbReference type="NCBI Taxonomy" id="1862385"/>
    <lineage>
        <taxon>Bacteria</taxon>
        <taxon>Pseudomonadati</taxon>
        <taxon>Pseudomonadota</taxon>
        <taxon>Betaproteobacteria</taxon>
        <taxon>Burkholderiales</taxon>
        <taxon>Sphaerotilaceae</taxon>
        <taxon>Rubrivivax</taxon>
    </lineage>
</organism>